<dbReference type="RefSeq" id="WP_317641861.1">
    <property type="nucleotide sequence ID" value="NZ_JAPMIV010000067.1"/>
</dbReference>
<name>A0ABU4DX23_9DEIO</name>
<sequence length="54" mass="6101">MAAALIGYVQLSRATQVVMDETSRSRCAEPWRGDITKRVLRSTRNVDVHVVSRN</sequence>
<comment type="caution">
    <text evidence="1">The sequence shown here is derived from an EMBL/GenBank/DDBJ whole genome shotgun (WGS) entry which is preliminary data.</text>
</comment>
<accession>A0ABU4DX23</accession>
<proteinExistence type="predicted"/>
<evidence type="ECO:0000313" key="1">
    <source>
        <dbReference type="EMBL" id="MDV6376507.1"/>
    </source>
</evidence>
<organism evidence="1 2">
    <name type="scientific">Deinococcus arenicola</name>
    <dbReference type="NCBI Taxonomy" id="2994950"/>
    <lineage>
        <taxon>Bacteria</taxon>
        <taxon>Thermotogati</taxon>
        <taxon>Deinococcota</taxon>
        <taxon>Deinococci</taxon>
        <taxon>Deinococcales</taxon>
        <taxon>Deinococcaceae</taxon>
        <taxon>Deinococcus</taxon>
    </lineage>
</organism>
<keyword evidence="2" id="KW-1185">Reference proteome</keyword>
<reference evidence="1 2" key="1">
    <citation type="submission" date="2022-11" db="EMBL/GenBank/DDBJ databases">
        <title>Deinococcus ZS9-10, Low Temperature and Draught-tolerating, UV-resistant Bacteria from Continental Antarctica.</title>
        <authorList>
            <person name="Cheng L."/>
        </authorList>
    </citation>
    <scope>NUCLEOTIDE SEQUENCE [LARGE SCALE GENOMIC DNA]</scope>
    <source>
        <strain evidence="1 2">ZS9-10</strain>
    </source>
</reference>
<evidence type="ECO:0000313" key="2">
    <source>
        <dbReference type="Proteomes" id="UP001276150"/>
    </source>
</evidence>
<dbReference type="Proteomes" id="UP001276150">
    <property type="component" value="Unassembled WGS sequence"/>
</dbReference>
<gene>
    <name evidence="1" type="ORF">ORD21_18095</name>
</gene>
<protein>
    <recommendedName>
        <fullName evidence="3">Resolvase/invertase-type recombinase catalytic domain-containing protein</fullName>
    </recommendedName>
</protein>
<dbReference type="EMBL" id="JAPMIV010000067">
    <property type="protein sequence ID" value="MDV6376507.1"/>
    <property type="molecule type" value="Genomic_DNA"/>
</dbReference>
<evidence type="ECO:0008006" key="3">
    <source>
        <dbReference type="Google" id="ProtNLM"/>
    </source>
</evidence>